<evidence type="ECO:0000313" key="1">
    <source>
        <dbReference type="EMBL" id="MDR7133368.1"/>
    </source>
</evidence>
<gene>
    <name evidence="1" type="ORF">J2X06_000552</name>
</gene>
<accession>A0ABU1W708</accession>
<sequence length="43" mass="4648">MTHFNDIARLYGLRPSGHGLCALAPSLRGKRDEAGLIDLALID</sequence>
<keyword evidence="2" id="KW-1185">Reference proteome</keyword>
<dbReference type="Proteomes" id="UP001251524">
    <property type="component" value="Unassembled WGS sequence"/>
</dbReference>
<organism evidence="1 2">
    <name type="scientific">Lysobacter niastensis</name>
    <dbReference type="NCBI Taxonomy" id="380629"/>
    <lineage>
        <taxon>Bacteria</taxon>
        <taxon>Pseudomonadati</taxon>
        <taxon>Pseudomonadota</taxon>
        <taxon>Gammaproteobacteria</taxon>
        <taxon>Lysobacterales</taxon>
        <taxon>Lysobacteraceae</taxon>
        <taxon>Lysobacter</taxon>
    </lineage>
</organism>
<dbReference type="RefSeq" id="WP_310057976.1">
    <property type="nucleotide sequence ID" value="NZ_JAVDVY010000001.1"/>
</dbReference>
<proteinExistence type="predicted"/>
<name>A0ABU1W708_9GAMM</name>
<dbReference type="EMBL" id="JAVDVY010000001">
    <property type="protein sequence ID" value="MDR7133368.1"/>
    <property type="molecule type" value="Genomic_DNA"/>
</dbReference>
<reference evidence="1 2" key="1">
    <citation type="submission" date="2023-07" db="EMBL/GenBank/DDBJ databases">
        <title>Sorghum-associated microbial communities from plants grown in Nebraska, USA.</title>
        <authorList>
            <person name="Schachtman D."/>
        </authorList>
    </citation>
    <scope>NUCLEOTIDE SEQUENCE [LARGE SCALE GENOMIC DNA]</scope>
    <source>
        <strain evidence="1 2">BE198</strain>
    </source>
</reference>
<evidence type="ECO:0000313" key="2">
    <source>
        <dbReference type="Proteomes" id="UP001251524"/>
    </source>
</evidence>
<comment type="caution">
    <text evidence="1">The sequence shown here is derived from an EMBL/GenBank/DDBJ whole genome shotgun (WGS) entry which is preliminary data.</text>
</comment>
<protein>
    <submittedName>
        <fullName evidence="1">Uncharacterized protein</fullName>
    </submittedName>
</protein>